<reference evidence="2 3" key="1">
    <citation type="journal article" date="2015" name="Fungal Genet. Biol.">
        <title>Evolution of novel wood decay mechanisms in Agaricales revealed by the genome sequences of Fistulina hepatica and Cylindrobasidium torrendii.</title>
        <authorList>
            <person name="Floudas D."/>
            <person name="Held B.W."/>
            <person name="Riley R."/>
            <person name="Nagy L.G."/>
            <person name="Koehler G."/>
            <person name="Ransdell A.S."/>
            <person name="Younus H."/>
            <person name="Chow J."/>
            <person name="Chiniquy J."/>
            <person name="Lipzen A."/>
            <person name="Tritt A."/>
            <person name="Sun H."/>
            <person name="Haridas S."/>
            <person name="LaButti K."/>
            <person name="Ohm R.A."/>
            <person name="Kues U."/>
            <person name="Blanchette R.A."/>
            <person name="Grigoriev I.V."/>
            <person name="Minto R.E."/>
            <person name="Hibbett D.S."/>
        </authorList>
    </citation>
    <scope>NUCLEOTIDE SEQUENCE [LARGE SCALE GENOMIC DNA]</scope>
    <source>
        <strain evidence="2 3">FP15055 ss-10</strain>
    </source>
</reference>
<keyword evidence="1" id="KW-0812">Transmembrane</keyword>
<evidence type="ECO:0000256" key="1">
    <source>
        <dbReference type="SAM" id="Phobius"/>
    </source>
</evidence>
<evidence type="ECO:0000313" key="3">
    <source>
        <dbReference type="Proteomes" id="UP000054007"/>
    </source>
</evidence>
<proteinExistence type="predicted"/>
<accession>A0A0D7B929</accession>
<keyword evidence="1" id="KW-0472">Membrane</keyword>
<protein>
    <submittedName>
        <fullName evidence="2">Uncharacterized protein</fullName>
    </submittedName>
</protein>
<dbReference type="EMBL" id="KN880546">
    <property type="protein sequence ID" value="KIY66715.1"/>
    <property type="molecule type" value="Genomic_DNA"/>
</dbReference>
<keyword evidence="1" id="KW-1133">Transmembrane helix</keyword>
<feature type="transmembrane region" description="Helical" evidence="1">
    <location>
        <begin position="33"/>
        <end position="53"/>
    </location>
</feature>
<dbReference type="AlphaFoldDB" id="A0A0D7B929"/>
<gene>
    <name evidence="2" type="ORF">CYLTODRAFT_25499</name>
</gene>
<evidence type="ECO:0000313" key="2">
    <source>
        <dbReference type="EMBL" id="KIY66715.1"/>
    </source>
</evidence>
<keyword evidence="3" id="KW-1185">Reference proteome</keyword>
<dbReference type="Proteomes" id="UP000054007">
    <property type="component" value="Unassembled WGS sequence"/>
</dbReference>
<name>A0A0D7B929_9AGAR</name>
<organism evidence="2 3">
    <name type="scientific">Cylindrobasidium torrendii FP15055 ss-10</name>
    <dbReference type="NCBI Taxonomy" id="1314674"/>
    <lineage>
        <taxon>Eukaryota</taxon>
        <taxon>Fungi</taxon>
        <taxon>Dikarya</taxon>
        <taxon>Basidiomycota</taxon>
        <taxon>Agaricomycotina</taxon>
        <taxon>Agaricomycetes</taxon>
        <taxon>Agaricomycetidae</taxon>
        <taxon>Agaricales</taxon>
        <taxon>Marasmiineae</taxon>
        <taxon>Physalacriaceae</taxon>
        <taxon>Cylindrobasidium</taxon>
    </lineage>
</organism>
<sequence length="107" mass="12110">MLCLCPIHRHRCRLRPFGYPSRRSSKQQCPTSSFSHIVYTAYLCAAFALLFFLNICTCPSIGCKSCWLFITRRNPPCTCSLKKPPSCRCKRIHNGTVLHTALPASFA</sequence>